<dbReference type="RefSeq" id="WP_209985157.1">
    <property type="nucleotide sequence ID" value="NZ_JAGINO010000016.1"/>
</dbReference>
<organism evidence="1 2">
    <name type="scientific">Azospirillum picis</name>
    <dbReference type="NCBI Taxonomy" id="488438"/>
    <lineage>
        <taxon>Bacteria</taxon>
        <taxon>Pseudomonadati</taxon>
        <taxon>Pseudomonadota</taxon>
        <taxon>Alphaproteobacteria</taxon>
        <taxon>Rhodospirillales</taxon>
        <taxon>Azospirillaceae</taxon>
        <taxon>Azospirillum</taxon>
    </lineage>
</organism>
<sequence>MAHLIAFHETEALLFNPFEGGDGEQAIVNEIVTVPEPPRCHTCGGRLTPGTRCRHLVEQTGDKAEGDVPESIQRKEYWFCQHCCAAMAKDVNDGGDRLGSRTARMIANRERVATPHAESTCHVL</sequence>
<evidence type="ECO:0008006" key="3">
    <source>
        <dbReference type="Google" id="ProtNLM"/>
    </source>
</evidence>
<dbReference type="Proteomes" id="UP001244552">
    <property type="component" value="Unassembled WGS sequence"/>
</dbReference>
<accession>A0ABU0MNS8</accession>
<evidence type="ECO:0000313" key="1">
    <source>
        <dbReference type="EMBL" id="MDQ0535112.1"/>
    </source>
</evidence>
<dbReference type="EMBL" id="JAUSVU010000016">
    <property type="protein sequence ID" value="MDQ0535112.1"/>
    <property type="molecule type" value="Genomic_DNA"/>
</dbReference>
<gene>
    <name evidence="1" type="ORF">QO018_003990</name>
</gene>
<name>A0ABU0MNS8_9PROT</name>
<comment type="caution">
    <text evidence="1">The sequence shown here is derived from an EMBL/GenBank/DDBJ whole genome shotgun (WGS) entry which is preliminary data.</text>
</comment>
<proteinExistence type="predicted"/>
<reference evidence="1 2" key="1">
    <citation type="submission" date="2023-07" db="EMBL/GenBank/DDBJ databases">
        <title>Genomic Encyclopedia of Type Strains, Phase IV (KMG-IV): sequencing the most valuable type-strain genomes for metagenomic binning, comparative biology and taxonomic classification.</title>
        <authorList>
            <person name="Goeker M."/>
        </authorList>
    </citation>
    <scope>NUCLEOTIDE SEQUENCE [LARGE SCALE GENOMIC DNA]</scope>
    <source>
        <strain evidence="1 2">DSM 19922</strain>
    </source>
</reference>
<keyword evidence="2" id="KW-1185">Reference proteome</keyword>
<protein>
    <recommendedName>
        <fullName evidence="3">Transposase</fullName>
    </recommendedName>
</protein>
<evidence type="ECO:0000313" key="2">
    <source>
        <dbReference type="Proteomes" id="UP001244552"/>
    </source>
</evidence>